<dbReference type="NCBIfam" id="NF004064">
    <property type="entry name" value="PRK05578.1"/>
    <property type="match status" value="1"/>
</dbReference>
<dbReference type="InParanoid" id="A0A409Y4W0"/>
<dbReference type="GO" id="GO:0055086">
    <property type="term" value="P:nucleobase-containing small molecule metabolic process"/>
    <property type="evidence" value="ECO:0007669"/>
    <property type="project" value="UniProtKB-ARBA"/>
</dbReference>
<comment type="caution">
    <text evidence="3">The sequence shown here is derived from an EMBL/GenBank/DDBJ whole genome shotgun (WGS) entry which is preliminary data.</text>
</comment>
<dbReference type="Pfam" id="PF00383">
    <property type="entry name" value="dCMP_cyt_deam_1"/>
    <property type="match status" value="1"/>
</dbReference>
<keyword evidence="4" id="KW-1185">Reference proteome</keyword>
<dbReference type="AlphaFoldDB" id="A0A409Y4W0"/>
<comment type="similarity">
    <text evidence="1">Belongs to the cytidine and deoxycytidylate deaminase family.</text>
</comment>
<dbReference type="InterPro" id="IPR016193">
    <property type="entry name" value="Cytidine_deaminase-like"/>
</dbReference>
<evidence type="ECO:0000313" key="3">
    <source>
        <dbReference type="EMBL" id="PPQ98030.1"/>
    </source>
</evidence>
<dbReference type="SUPFAM" id="SSF53927">
    <property type="entry name" value="Cytidine deaminase-like"/>
    <property type="match status" value="1"/>
</dbReference>
<dbReference type="FunCoup" id="A0A409Y4W0">
    <property type="interactions" value="430"/>
</dbReference>
<evidence type="ECO:0000313" key="4">
    <source>
        <dbReference type="Proteomes" id="UP000284706"/>
    </source>
</evidence>
<accession>A0A409Y4W0</accession>
<dbReference type="GO" id="GO:0008270">
    <property type="term" value="F:zinc ion binding"/>
    <property type="evidence" value="ECO:0007669"/>
    <property type="project" value="TreeGrafter"/>
</dbReference>
<sequence length="187" mass="20207">MSGSTSKVDHLSTQDRLRLIRGAFEARAGAYSPYSRFPVGAALLTSDGKLIKGASIDNACYSATTCAECTAIVKAVITDDSLRGLQSEGIRNFTALAIVGLMNWRDGRSESNINSIITPCGICRQVLNEFCANDMPILLVAGDYLQRLDLMEPNIEDGVRQTTLGELLPSGFESSHLNALEKIKTPH</sequence>
<reference evidence="3 4" key="1">
    <citation type="journal article" date="2018" name="Evol. Lett.">
        <title>Horizontal gene cluster transfer increased hallucinogenic mushroom diversity.</title>
        <authorList>
            <person name="Reynolds H.T."/>
            <person name="Vijayakumar V."/>
            <person name="Gluck-Thaler E."/>
            <person name="Korotkin H.B."/>
            <person name="Matheny P.B."/>
            <person name="Slot J.C."/>
        </authorList>
    </citation>
    <scope>NUCLEOTIDE SEQUENCE [LARGE SCALE GENOMIC DNA]</scope>
    <source>
        <strain evidence="3 4">SRW20</strain>
    </source>
</reference>
<name>A0A409Y4W0_9AGAR</name>
<dbReference type="PANTHER" id="PTHR11644:SF2">
    <property type="entry name" value="CYTIDINE DEAMINASE"/>
    <property type="match status" value="1"/>
</dbReference>
<gene>
    <name evidence="3" type="ORF">CVT26_003092</name>
</gene>
<dbReference type="InterPro" id="IPR002125">
    <property type="entry name" value="CMP_dCMP_dom"/>
</dbReference>
<feature type="domain" description="CMP/dCMP-type deaminase" evidence="2">
    <location>
        <begin position="14"/>
        <end position="175"/>
    </location>
</feature>
<dbReference type="Gene3D" id="3.40.140.10">
    <property type="entry name" value="Cytidine Deaminase, domain 2"/>
    <property type="match status" value="1"/>
</dbReference>
<organism evidence="3 4">
    <name type="scientific">Gymnopilus dilepis</name>
    <dbReference type="NCBI Taxonomy" id="231916"/>
    <lineage>
        <taxon>Eukaryota</taxon>
        <taxon>Fungi</taxon>
        <taxon>Dikarya</taxon>
        <taxon>Basidiomycota</taxon>
        <taxon>Agaricomycotina</taxon>
        <taxon>Agaricomycetes</taxon>
        <taxon>Agaricomycetidae</taxon>
        <taxon>Agaricales</taxon>
        <taxon>Agaricineae</taxon>
        <taxon>Hymenogastraceae</taxon>
        <taxon>Gymnopilus</taxon>
    </lineage>
</organism>
<dbReference type="GO" id="GO:0005829">
    <property type="term" value="C:cytosol"/>
    <property type="evidence" value="ECO:0007669"/>
    <property type="project" value="TreeGrafter"/>
</dbReference>
<dbReference type="PANTHER" id="PTHR11644">
    <property type="entry name" value="CYTIDINE DEAMINASE"/>
    <property type="match status" value="1"/>
</dbReference>
<dbReference type="OrthoDB" id="414540at2759"/>
<dbReference type="CDD" id="cd01283">
    <property type="entry name" value="cytidine_deaminase"/>
    <property type="match status" value="1"/>
</dbReference>
<dbReference type="EMBL" id="NHYE01001153">
    <property type="protein sequence ID" value="PPQ98030.1"/>
    <property type="molecule type" value="Genomic_DNA"/>
</dbReference>
<dbReference type="Proteomes" id="UP000284706">
    <property type="component" value="Unassembled WGS sequence"/>
</dbReference>
<proteinExistence type="inferred from homology"/>
<protein>
    <recommendedName>
        <fullName evidence="2">CMP/dCMP-type deaminase domain-containing protein</fullName>
    </recommendedName>
</protein>
<dbReference type="PROSITE" id="PS51747">
    <property type="entry name" value="CYT_DCMP_DEAMINASES_2"/>
    <property type="match status" value="1"/>
</dbReference>
<dbReference type="STRING" id="231916.A0A409Y4W0"/>
<dbReference type="InterPro" id="IPR050202">
    <property type="entry name" value="Cyt/Deoxycyt_deaminase"/>
</dbReference>
<dbReference type="GO" id="GO:0004126">
    <property type="term" value="F:cytidine deaminase activity"/>
    <property type="evidence" value="ECO:0007669"/>
    <property type="project" value="TreeGrafter"/>
</dbReference>
<evidence type="ECO:0000256" key="1">
    <source>
        <dbReference type="ARBA" id="ARBA00006576"/>
    </source>
</evidence>
<evidence type="ECO:0000259" key="2">
    <source>
        <dbReference type="PROSITE" id="PS51747"/>
    </source>
</evidence>
<dbReference type="GO" id="GO:0072527">
    <property type="term" value="P:pyrimidine-containing compound metabolic process"/>
    <property type="evidence" value="ECO:0007669"/>
    <property type="project" value="UniProtKB-ARBA"/>
</dbReference>